<feature type="domain" description="RagB/SusD" evidence="6">
    <location>
        <begin position="342"/>
        <end position="500"/>
    </location>
</feature>
<evidence type="ECO:0000313" key="9">
    <source>
        <dbReference type="EMBL" id="SNV11979.1"/>
    </source>
</evidence>
<dbReference type="AlphaFoldDB" id="A0AAX2GYX0"/>
<feature type="domain" description="SusD-like N-terminal" evidence="7">
    <location>
        <begin position="48"/>
        <end position="232"/>
    </location>
</feature>
<dbReference type="Gene3D" id="1.25.40.390">
    <property type="match status" value="1"/>
</dbReference>
<keyword evidence="3" id="KW-0732">Signal</keyword>
<organism evidence="9 11">
    <name type="scientific">Capnocytophaga haemolytica</name>
    <dbReference type="NCBI Taxonomy" id="45243"/>
    <lineage>
        <taxon>Bacteria</taxon>
        <taxon>Pseudomonadati</taxon>
        <taxon>Bacteroidota</taxon>
        <taxon>Flavobacteriia</taxon>
        <taxon>Flavobacteriales</taxon>
        <taxon>Flavobacteriaceae</taxon>
        <taxon>Capnocytophaga</taxon>
    </lineage>
</organism>
<reference evidence="8 10" key="1">
    <citation type="submission" date="2016-02" db="EMBL/GenBank/DDBJ databases">
        <authorList>
            <person name="Holder M.E."/>
            <person name="Ajami N.J."/>
            <person name="Petrosino J.F."/>
        </authorList>
    </citation>
    <scope>NUCLEOTIDE SEQUENCE [LARGE SCALE GENOMIC DNA]</scope>
    <source>
        <strain evidence="8 10">CCUG 32990</strain>
    </source>
</reference>
<keyword evidence="10" id="KW-1185">Reference proteome</keyword>
<evidence type="ECO:0000313" key="8">
    <source>
        <dbReference type="EMBL" id="AMD84301.1"/>
    </source>
</evidence>
<dbReference type="Pfam" id="PF14322">
    <property type="entry name" value="SusD-like_3"/>
    <property type="match status" value="1"/>
</dbReference>
<evidence type="ECO:0000313" key="10">
    <source>
        <dbReference type="Proteomes" id="UP000065822"/>
    </source>
</evidence>
<keyword evidence="5" id="KW-0998">Cell outer membrane</keyword>
<proteinExistence type="inferred from homology"/>
<gene>
    <name evidence="8" type="ORF">AXF12_01360</name>
    <name evidence="9" type="ORF">SAMEA44541418_01490</name>
</gene>
<dbReference type="InterPro" id="IPR011990">
    <property type="entry name" value="TPR-like_helical_dom_sf"/>
</dbReference>
<evidence type="ECO:0000256" key="5">
    <source>
        <dbReference type="ARBA" id="ARBA00023237"/>
    </source>
</evidence>
<dbReference type="InterPro" id="IPR012944">
    <property type="entry name" value="SusD_RagB_dom"/>
</dbReference>
<dbReference type="GO" id="GO:0009279">
    <property type="term" value="C:cell outer membrane"/>
    <property type="evidence" value="ECO:0007669"/>
    <property type="project" value="UniProtKB-SubCell"/>
</dbReference>
<dbReference type="Pfam" id="PF07980">
    <property type="entry name" value="SusD_RagB"/>
    <property type="match status" value="1"/>
</dbReference>
<dbReference type="Proteomes" id="UP000215539">
    <property type="component" value="Chromosome 1"/>
</dbReference>
<comment type="subcellular location">
    <subcellularLocation>
        <location evidence="1">Cell outer membrane</location>
    </subcellularLocation>
</comment>
<evidence type="ECO:0000256" key="3">
    <source>
        <dbReference type="ARBA" id="ARBA00022729"/>
    </source>
</evidence>
<dbReference type="EMBL" id="CP014227">
    <property type="protein sequence ID" value="AMD84301.1"/>
    <property type="molecule type" value="Genomic_DNA"/>
</dbReference>
<evidence type="ECO:0000259" key="6">
    <source>
        <dbReference type="Pfam" id="PF07980"/>
    </source>
</evidence>
<reference evidence="9 11" key="2">
    <citation type="submission" date="2017-06" db="EMBL/GenBank/DDBJ databases">
        <authorList>
            <consortium name="Pathogen Informatics"/>
        </authorList>
    </citation>
    <scope>NUCLEOTIDE SEQUENCE [LARGE SCALE GENOMIC DNA]</scope>
    <source>
        <strain evidence="9 11">NCTC12947</strain>
    </source>
</reference>
<dbReference type="InterPro" id="IPR033985">
    <property type="entry name" value="SusD-like_N"/>
</dbReference>
<evidence type="ECO:0000259" key="7">
    <source>
        <dbReference type="Pfam" id="PF14322"/>
    </source>
</evidence>
<name>A0AAX2GYX0_9FLAO</name>
<dbReference type="EMBL" id="LT906449">
    <property type="protein sequence ID" value="SNV11979.1"/>
    <property type="molecule type" value="Genomic_DNA"/>
</dbReference>
<comment type="similarity">
    <text evidence="2">Belongs to the SusD family.</text>
</comment>
<sequence>MKIVRNIIAIIGVTLLLNSCYSLDQEPYGRFAEPNSFKDEKDALFWRNGMYNYMRNRVYGLPMYMTDVQADMLNLRSPETHPLAGIHGWNDFTSTNNNVSSVWTAMYLGIRNINSALEGFNKIPQQTTAIEQYRGELYLGRAYYQTYLVTHFCKAYNPSTANTDLGLALFDDVLFKQFPSRSSLEVTYNKILDDIAKAENILSGTATTTKNYTTIKYFNVDAVKALKARVLLYKQDWANAYAVSSTLIEGTRAKYPLITTKEQLTSEWHTDGSKESITQFAGYVDEPLSGANDIYLSYNKSMLNYSASFLPTKSAIDLYGANDIRKDVYFIEGNISGVRGVKGILVNKYADNELFKTNANTPSYLHQPKIFRIAEQYLIAAEAAYKNGDETNAKKYLNELREARGYGANSVTSTGNDLYTEIKDERTRELAFEGFRLYDLQRWQQDVVRGTPQSLRLINSNNPSLTYQLNRPYTDFKIVWPLSPKDIEGEEGRLQQNPGW</sequence>
<dbReference type="Proteomes" id="UP000065822">
    <property type="component" value="Chromosome"/>
</dbReference>
<evidence type="ECO:0000256" key="4">
    <source>
        <dbReference type="ARBA" id="ARBA00023136"/>
    </source>
</evidence>
<dbReference type="KEGG" id="chg:AXF12_01360"/>
<evidence type="ECO:0000256" key="2">
    <source>
        <dbReference type="ARBA" id="ARBA00006275"/>
    </source>
</evidence>
<accession>A0AAX2GYX0</accession>
<evidence type="ECO:0000313" key="11">
    <source>
        <dbReference type="Proteomes" id="UP000215539"/>
    </source>
</evidence>
<evidence type="ECO:0000256" key="1">
    <source>
        <dbReference type="ARBA" id="ARBA00004442"/>
    </source>
</evidence>
<dbReference type="RefSeq" id="WP_066427869.1">
    <property type="nucleotide sequence ID" value="NZ_CP014227.1"/>
</dbReference>
<dbReference type="SUPFAM" id="SSF48452">
    <property type="entry name" value="TPR-like"/>
    <property type="match status" value="1"/>
</dbReference>
<keyword evidence="4" id="KW-0472">Membrane</keyword>
<protein>
    <submittedName>
        <fullName evidence="9">SusD family</fullName>
    </submittedName>
</protein>